<organism evidence="3 4">
    <name type="scientific">Cryomorpha ignava</name>
    <dbReference type="NCBI Taxonomy" id="101383"/>
    <lineage>
        <taxon>Bacteria</taxon>
        <taxon>Pseudomonadati</taxon>
        <taxon>Bacteroidota</taxon>
        <taxon>Flavobacteriia</taxon>
        <taxon>Flavobacteriales</taxon>
        <taxon>Cryomorphaceae</taxon>
        <taxon>Cryomorpha</taxon>
    </lineage>
</organism>
<evidence type="ECO:0000259" key="2">
    <source>
        <dbReference type="Pfam" id="PF13568"/>
    </source>
</evidence>
<feature type="domain" description="Outer membrane protein beta-barrel" evidence="2">
    <location>
        <begin position="134"/>
        <end position="277"/>
    </location>
</feature>
<name>A0A7K3WTY6_9FLAO</name>
<sequence>MKTFATIILLCIGLASFAQEPETNDSLKTGKKAVLIMKDGRLEAGVSSDNTFNPDSTKGDTTRIELKNASITIISKNKSSDSDWEDGDDGEDSNESKKYELTWWNGIDIGVNGILSGNHDFNLSGSTEFLEPNYGKSRYISFNMGQVKGRIVSDYVGFTMGLTFQIYNYKYSGENEFAFAGDSLFSVPSGDKNITKNKLRASYIGIPAMLEFNTSLDPKKSFHVSAGVIGKIKIENMYKQKYNLNGNDNKASIKGDLGFNRWGADALVRVGYGRFTLFTQVGLLPLFDNDNTDDVYSFAAGLFIKI</sequence>
<feature type="chain" id="PRO_5029909530" description="Outer membrane protein beta-barrel domain-containing protein" evidence="1">
    <location>
        <begin position="19"/>
        <end position="306"/>
    </location>
</feature>
<proteinExistence type="predicted"/>
<reference evidence="3 4" key="1">
    <citation type="submission" date="2020-02" db="EMBL/GenBank/DDBJ databases">
        <title>Out from the shadows clarifying the taxonomy of the family Cryomorphaceae and related taxa by utilizing the GTDB taxonomic framework.</title>
        <authorList>
            <person name="Bowman J.P."/>
        </authorList>
    </citation>
    <scope>NUCLEOTIDE SEQUENCE [LARGE SCALE GENOMIC DNA]</scope>
    <source>
        <strain evidence="3 4">QSSC 1-22</strain>
    </source>
</reference>
<comment type="caution">
    <text evidence="3">The sequence shown here is derived from an EMBL/GenBank/DDBJ whole genome shotgun (WGS) entry which is preliminary data.</text>
</comment>
<keyword evidence="4" id="KW-1185">Reference proteome</keyword>
<keyword evidence="1" id="KW-0732">Signal</keyword>
<evidence type="ECO:0000256" key="1">
    <source>
        <dbReference type="SAM" id="SignalP"/>
    </source>
</evidence>
<dbReference type="Proteomes" id="UP000486602">
    <property type="component" value="Unassembled WGS sequence"/>
</dbReference>
<dbReference type="InterPro" id="IPR025665">
    <property type="entry name" value="Beta-barrel_OMP_2"/>
</dbReference>
<evidence type="ECO:0000313" key="3">
    <source>
        <dbReference type="EMBL" id="NEN24115.1"/>
    </source>
</evidence>
<gene>
    <name evidence="3" type="ORF">G3O08_11445</name>
</gene>
<feature type="signal peptide" evidence="1">
    <location>
        <begin position="1"/>
        <end position="18"/>
    </location>
</feature>
<dbReference type="EMBL" id="JAAGVY010000020">
    <property type="protein sequence ID" value="NEN24115.1"/>
    <property type="molecule type" value="Genomic_DNA"/>
</dbReference>
<accession>A0A7K3WTY6</accession>
<dbReference type="AlphaFoldDB" id="A0A7K3WTY6"/>
<dbReference type="RefSeq" id="WP_163285510.1">
    <property type="nucleotide sequence ID" value="NZ_JAAGVY010000020.1"/>
</dbReference>
<dbReference type="Pfam" id="PF13568">
    <property type="entry name" value="OMP_b-brl_2"/>
    <property type="match status" value="1"/>
</dbReference>
<evidence type="ECO:0000313" key="4">
    <source>
        <dbReference type="Proteomes" id="UP000486602"/>
    </source>
</evidence>
<protein>
    <recommendedName>
        <fullName evidence="2">Outer membrane protein beta-barrel domain-containing protein</fullName>
    </recommendedName>
</protein>